<dbReference type="InterPro" id="IPR007507">
    <property type="entry name" value="Glycos_transf_N"/>
</dbReference>
<evidence type="ECO:0000256" key="2">
    <source>
        <dbReference type="ARBA" id="ARBA00012621"/>
    </source>
</evidence>
<keyword evidence="9" id="KW-0328">Glycosyltransferase</keyword>
<feature type="transmembrane region" description="Helical" evidence="7">
    <location>
        <begin position="6"/>
        <end position="26"/>
    </location>
</feature>
<proteinExistence type="inferred from homology"/>
<sequence length="421" mass="48878">MLMFLYQVISYIVQPFIFLKMMLRSFKFSEYRKRLDERYGFCYGKVVSKGILIHSVSIGETVAAVPLIRLLLRYYPFLPIIVSTITPAASNLVVSVFGKTIYHVYLPYDLFFSMRRFLRYLNPKLVIILETEIWPNMINQLYKMNIPVFIVNARLSDNSFIKYKKIYFFIKYILSNITKVFAQSLNDGERFIELGLNRVKLKIIENMKFDIYISNDLIVSSMLLKKRIGICRDIWIAGSTHKGEEKIILKTYKNLLKFFPKLLLIIVPRDFNRFNKIKKMIQKMGFNFILRSSNKLPTSNVQVLIGDLMNELVLLYGISDIVFIGGSLVKIGGHNPLEAAIYHLPIIIGPYIFNFKNICEKLIKANGLIVVTDVKSMTLAIFNLLVNKKLRLYYGNNAAKVLYENQGVSNILLKELKQYLI</sequence>
<organism evidence="9 10">
    <name type="scientific">Candidatus Providencia siddallii</name>
    <dbReference type="NCBI Taxonomy" id="1715285"/>
    <lineage>
        <taxon>Bacteria</taxon>
        <taxon>Pseudomonadati</taxon>
        <taxon>Pseudomonadota</taxon>
        <taxon>Gammaproteobacteria</taxon>
        <taxon>Enterobacterales</taxon>
        <taxon>Morganellaceae</taxon>
        <taxon>Providencia</taxon>
    </lineage>
</organism>
<keyword evidence="7" id="KW-1003">Cell membrane</keyword>
<dbReference type="Pfam" id="PF04413">
    <property type="entry name" value="Glycos_transf_N"/>
    <property type="match status" value="1"/>
</dbReference>
<comment type="pathway">
    <text evidence="1 7">Bacterial outer membrane biogenesis; LPS core biosynthesis.</text>
</comment>
<evidence type="ECO:0000256" key="6">
    <source>
        <dbReference type="ARBA" id="ARBA00049183"/>
    </source>
</evidence>
<evidence type="ECO:0000256" key="7">
    <source>
        <dbReference type="RuleBase" id="RU365103"/>
    </source>
</evidence>
<keyword evidence="7" id="KW-1133">Transmembrane helix</keyword>
<dbReference type="SUPFAM" id="SSF53756">
    <property type="entry name" value="UDP-Glycosyltransferase/glycogen phosphorylase"/>
    <property type="match status" value="1"/>
</dbReference>
<dbReference type="Gene3D" id="3.40.50.2000">
    <property type="entry name" value="Glycogen Phosphorylase B"/>
    <property type="match status" value="1"/>
</dbReference>
<dbReference type="Proteomes" id="UP001497533">
    <property type="component" value="Chromosome"/>
</dbReference>
<keyword evidence="10" id="KW-1185">Reference proteome</keyword>
<comment type="function">
    <text evidence="7">Involved in lipopolysaccharide (LPS) biosynthesis. Catalyzes the transfer of 3-deoxy-D-manno-octulosonate (Kdo) residue(s) from CMP-Kdo to lipid IV(A), the tetraacyldisaccharide-1,4'-bisphosphate precursor of lipid A.</text>
</comment>
<evidence type="ECO:0000313" key="9">
    <source>
        <dbReference type="EMBL" id="CAL1328983.1"/>
    </source>
</evidence>
<comment type="catalytic activity">
    <reaction evidence="6 7">
        <text>lipid IVA (E. coli) + CMP-3-deoxy-beta-D-manno-octulosonate = alpha-Kdo-(2-&gt;6)-lipid IVA (E. coli) + CMP + H(+)</text>
        <dbReference type="Rhea" id="RHEA:28066"/>
        <dbReference type="ChEBI" id="CHEBI:15378"/>
        <dbReference type="ChEBI" id="CHEBI:58603"/>
        <dbReference type="ChEBI" id="CHEBI:60364"/>
        <dbReference type="ChEBI" id="CHEBI:60377"/>
        <dbReference type="ChEBI" id="CHEBI:85987"/>
        <dbReference type="EC" id="2.4.99.12"/>
    </reaction>
</comment>
<dbReference type="EMBL" id="OZ034688">
    <property type="protein sequence ID" value="CAL1328983.1"/>
    <property type="molecule type" value="Genomic_DNA"/>
</dbReference>
<dbReference type="EC" id="2.4.99.12" evidence="2 7"/>
<feature type="domain" description="3-deoxy-D-manno-octulosonic-acid transferase N-terminal" evidence="8">
    <location>
        <begin position="33"/>
        <end position="211"/>
    </location>
</feature>
<accession>A0ABM9NNE1</accession>
<dbReference type="PANTHER" id="PTHR42755:SF1">
    <property type="entry name" value="3-DEOXY-D-MANNO-OCTULOSONIC ACID TRANSFERASE, MITOCHONDRIAL-RELATED"/>
    <property type="match status" value="1"/>
</dbReference>
<evidence type="ECO:0000256" key="5">
    <source>
        <dbReference type="ARBA" id="ARBA00031445"/>
    </source>
</evidence>
<keyword evidence="7" id="KW-0472">Membrane</keyword>
<dbReference type="InterPro" id="IPR038107">
    <property type="entry name" value="Glycos_transf_N_sf"/>
</dbReference>
<comment type="similarity">
    <text evidence="7">Belongs to the glycosyltransferase group 1 family.</text>
</comment>
<dbReference type="PANTHER" id="PTHR42755">
    <property type="entry name" value="3-DEOXY-MANNO-OCTULOSONATE CYTIDYLYLTRANSFERASE"/>
    <property type="match status" value="1"/>
</dbReference>
<evidence type="ECO:0000256" key="3">
    <source>
        <dbReference type="ARBA" id="ARBA00019077"/>
    </source>
</evidence>
<dbReference type="RefSeq" id="WP_341765283.1">
    <property type="nucleotide sequence ID" value="NZ_OZ034688.1"/>
</dbReference>
<keyword evidence="7" id="KW-0812">Transmembrane</keyword>
<dbReference type="InterPro" id="IPR039901">
    <property type="entry name" value="Kdotransferase"/>
</dbReference>
<protein>
    <recommendedName>
        <fullName evidence="3 7">3-deoxy-D-manno-octulosonic acid transferase</fullName>
        <shortName evidence="7">Kdo transferase</shortName>
        <ecNumber evidence="2 7">2.4.99.12</ecNumber>
    </recommendedName>
    <alternativeName>
        <fullName evidence="5 7">Lipid IV(A) 3-deoxy-D-manno-octulosonic acid transferase</fullName>
    </alternativeName>
</protein>
<evidence type="ECO:0000256" key="1">
    <source>
        <dbReference type="ARBA" id="ARBA00004713"/>
    </source>
</evidence>
<name>A0ABM9NNE1_9GAMM</name>
<evidence type="ECO:0000256" key="4">
    <source>
        <dbReference type="ARBA" id="ARBA00022679"/>
    </source>
</evidence>
<reference evidence="9" key="1">
    <citation type="submission" date="2024-04" db="EMBL/GenBank/DDBJ databases">
        <authorList>
            <person name="Manzano-Marin A."/>
            <person name="Manzano-Marin A."/>
            <person name="Alejandro Manzano Marin A."/>
        </authorList>
    </citation>
    <scope>NUCLEOTIDE SEQUENCE [LARGE SCALE GENOMIC DNA]</scope>
    <source>
        <strain evidence="9">TABTEA</strain>
    </source>
</reference>
<dbReference type="NCBIfam" id="NF004388">
    <property type="entry name" value="PRK05749.1-4"/>
    <property type="match status" value="1"/>
</dbReference>
<dbReference type="GO" id="GO:0043842">
    <property type="term" value="F:Kdo transferase activity"/>
    <property type="evidence" value="ECO:0007669"/>
    <property type="project" value="UniProtKB-EC"/>
</dbReference>
<keyword evidence="4 7" id="KW-0808">Transferase</keyword>
<feature type="transmembrane region" description="Helical" evidence="7">
    <location>
        <begin position="46"/>
        <end position="68"/>
    </location>
</feature>
<gene>
    <name evidence="9" type="primary">waaA</name>
    <name evidence="9" type="ORF">PRHACTZTBTEA_043</name>
</gene>
<keyword evidence="7" id="KW-0448">Lipopolysaccharide biosynthesis</keyword>
<comment type="subcellular location">
    <subcellularLocation>
        <location evidence="7">Cell membrane</location>
    </subcellularLocation>
</comment>
<dbReference type="Gene3D" id="3.40.50.11720">
    <property type="entry name" value="3-Deoxy-D-manno-octulosonic-acid transferase, N-terminal domain"/>
    <property type="match status" value="1"/>
</dbReference>
<evidence type="ECO:0000313" key="10">
    <source>
        <dbReference type="Proteomes" id="UP001497533"/>
    </source>
</evidence>
<comment type="caution">
    <text evidence="7">Lacks conserved residue(s) required for the propagation of feature annotation.</text>
</comment>
<evidence type="ECO:0000259" key="8">
    <source>
        <dbReference type="Pfam" id="PF04413"/>
    </source>
</evidence>